<accession>A0ABW7IZH4</accession>
<keyword evidence="2" id="KW-0812">Transmembrane</keyword>
<name>A0ABW7IZH4_9VIBR</name>
<evidence type="ECO:0000313" key="4">
    <source>
        <dbReference type="Proteomes" id="UP001607151"/>
    </source>
</evidence>
<keyword evidence="4" id="KW-1185">Reference proteome</keyword>
<dbReference type="Pfam" id="PF05359">
    <property type="entry name" value="DUF748"/>
    <property type="match status" value="2"/>
</dbReference>
<comment type="caution">
    <text evidence="3">The sequence shown here is derived from an EMBL/GenBank/DDBJ whole genome shotgun (WGS) entry which is preliminary data.</text>
</comment>
<evidence type="ECO:0000313" key="3">
    <source>
        <dbReference type="EMBL" id="MFH0267023.1"/>
    </source>
</evidence>
<protein>
    <submittedName>
        <fullName evidence="3">DUF748 domain-containing protein</fullName>
    </submittedName>
</protein>
<dbReference type="Proteomes" id="UP001607151">
    <property type="component" value="Unassembled WGS sequence"/>
</dbReference>
<dbReference type="PANTHER" id="PTHR30441:SF8">
    <property type="entry name" value="DUF748 DOMAIN-CONTAINING PROTEIN"/>
    <property type="match status" value="1"/>
</dbReference>
<keyword evidence="2" id="KW-1133">Transmembrane helix</keyword>
<organism evidence="3 4">
    <name type="scientific">Vibrio rumoiensis</name>
    <dbReference type="NCBI Taxonomy" id="76258"/>
    <lineage>
        <taxon>Bacteria</taxon>
        <taxon>Pseudomonadati</taxon>
        <taxon>Pseudomonadota</taxon>
        <taxon>Gammaproteobacteria</taxon>
        <taxon>Vibrionales</taxon>
        <taxon>Vibrionaceae</taxon>
        <taxon>Vibrio</taxon>
    </lineage>
</organism>
<keyword evidence="2" id="KW-0472">Membrane</keyword>
<proteinExistence type="predicted"/>
<dbReference type="RefSeq" id="WP_394608579.1">
    <property type="nucleotide sequence ID" value="NZ_JBIHSJ010000004.1"/>
</dbReference>
<dbReference type="InterPro" id="IPR008023">
    <property type="entry name" value="DUF748"/>
</dbReference>
<evidence type="ECO:0000256" key="2">
    <source>
        <dbReference type="SAM" id="Phobius"/>
    </source>
</evidence>
<feature type="transmembrane region" description="Helical" evidence="2">
    <location>
        <begin position="21"/>
        <end position="44"/>
    </location>
</feature>
<dbReference type="PANTHER" id="PTHR30441">
    <property type="entry name" value="DUF748 DOMAIN-CONTAINING PROTEIN"/>
    <property type="match status" value="1"/>
</dbReference>
<feature type="region of interest" description="Disordered" evidence="1">
    <location>
        <begin position="611"/>
        <end position="633"/>
    </location>
</feature>
<sequence>MINTVKTACSRFKQAPRFIRITTYLTVAYATYALILGLIIPSIAQSQVPSVLSDLLGRQVKIEKVRINPFLLRFRVDGFDIKESDAKQSFVSFERLDLQVGFWRSVLHFTPNLDHFYLQHPNVNMVRLDNLGNFNFTDIIKTLTAAPKEPQQVEEEKAAPGLPPFHARDIKLSDGQFDFIDQPTGAHLKYQGLNIHLPQLDSQAQTMVKTTPSKNGDRNSATSNENHFAINVTGADKGSLALEGKFQFEPFAIEGKLGMKNITLKNFWPFAEKQLDAKLTSGQFNFSTEFQAKNEPQRFDYSTSNGKFELLDLVFTDGEKEKVKLPSLKLNAISLNNKQHAIDIGSLTLNRLWIDAIVNKQGADLQTLFTPKAEAPKPKVTVTTADQATADDAVKATGKTKTAKKAQPSQTESPWIVRLHKFSMLDTDINVNEKMVSNGVHWRVNPLTIKASNIISDLSKPIDYKISLDVNSWVKSPLDNTRGHLNSQGSIDAKALTFKGNVELTQLDLSQFQAYIDPYLNVRLQTGKLSTNGQFSADTKGHATYTGQANIAKLLVRDKLEYQPLVQWSNTTVNNLRFDMAKKSIKMASINIDRPYTKVLIDKQRRTNIGSLLKPQPAATSKPSTPSNASSKPYSVDIGKISIRNGSTFFADYSLTPSFASGIESLNGSVSHLSSTPGTKASVDLKGKINKYAPVTLNGEINPLIKNPYLDLDLIFKSVELTSVNPYSGTYAGYYIDKGQLSLALKYQLENNHLVGDNHVMIDQLKLGEKSDSETATSLPLSLAVALLQDRHGVIDLGVQVSGDVNSPDFSFGSVIWGAFANVITKAVTSPFSMIAGLAGSDEELNKIEFAAGKAIVSTGEQEKLSTIATALEERPMLKLSIVGSVNQAEDTQAIAANKVNTQLLHESGVDEIPDELSADNFPPDSDLSDALEDLFESQLKKDAGDEQDTIKAQLQAKSGQKKVDDDQLAHALNASMYTQLVEAQNVSLDELGSLAEERARVIKAYLVDELKVDPARVFILDSKTKLKTEDSIAELSLDAS</sequence>
<reference evidence="3 4" key="1">
    <citation type="submission" date="2024-10" db="EMBL/GenBank/DDBJ databases">
        <authorList>
            <person name="Yibar A."/>
            <person name="Saticioglu I.B."/>
            <person name="Duman M."/>
            <person name="Ajmi N."/>
            <person name="Gurler F."/>
            <person name="Ay H."/>
            <person name="Onuk E."/>
            <person name="Guler S."/>
            <person name="Romalde J.L."/>
        </authorList>
    </citation>
    <scope>NUCLEOTIDE SEQUENCE [LARGE SCALE GENOMIC DNA]</scope>
    <source>
        <strain evidence="3 4">14-MA-B</strain>
    </source>
</reference>
<gene>
    <name evidence="3" type="ORF">ACGRQ9_16390</name>
</gene>
<dbReference type="EMBL" id="JBIHSN010000003">
    <property type="protein sequence ID" value="MFH0267023.1"/>
    <property type="molecule type" value="Genomic_DNA"/>
</dbReference>
<feature type="compositionally biased region" description="Polar residues" evidence="1">
    <location>
        <begin position="618"/>
        <end position="633"/>
    </location>
</feature>
<dbReference type="InterPro" id="IPR052894">
    <property type="entry name" value="AsmA-related"/>
</dbReference>
<evidence type="ECO:0000256" key="1">
    <source>
        <dbReference type="SAM" id="MobiDB-lite"/>
    </source>
</evidence>